<sequence>MVSTPSPPTTPVGIAHIIGSPAGRALANKVGEACRMVQPLEISDEEYAARGDWAPPIPVSIILRQVLRLAVFVLQQALDPSFHRVGYGQFEFPVSTTQMVQGSLRKLMELVHLISLTDPEYPSYVALWDGVSGVHLIPDEPPVSDVTMGQLEILEDMAEVYGFAGENTAEGVQMSAALEHLKRVATCWATLLGTRGEYPEFEQSGCMMRRPINTGWSSLSASKPSRSRSPPPAWMAELESVIHELCRGTPEERLCLDTASVEIPDWREATDAWLPSHSMADLLRYSIRPQVYFIQSIVDPDFTLSTPFPPMKASLGREVRGAIHRMLDQLKLLHDSRPHFTKLARVAHNKVRLEDIIVPGASSNMFRILRIIMGKLGYEGDQGARPQPYDPLFAFIRFEDTALISRASLAHEQEFPDFNVDGSLFFAPRQSVQMALRFALLRDYHRGDPSSFRSRTQFEVFFIDLDTEEDLVRFLCRPEVARFSQQILAPLRDQVMLIRDRFHLAPPVARDSPWIRFQTSIYMCFLPWQSFIRQAIVPDDRGVPARRIPTPSVASLLYMMHLIRRFGFEGDDEATRASSAEDDLLVVFNHAHETIFGMATRLASSQIRFSNTLSEIQMTPAQGVLSSSPLLSVRVTNLDHEPDVERHHLDPVVTSTDSDLFVSL</sequence>
<dbReference type="Proteomes" id="UP001215598">
    <property type="component" value="Unassembled WGS sequence"/>
</dbReference>
<organism evidence="1 2">
    <name type="scientific">Mycena metata</name>
    <dbReference type="NCBI Taxonomy" id="1033252"/>
    <lineage>
        <taxon>Eukaryota</taxon>
        <taxon>Fungi</taxon>
        <taxon>Dikarya</taxon>
        <taxon>Basidiomycota</taxon>
        <taxon>Agaricomycotina</taxon>
        <taxon>Agaricomycetes</taxon>
        <taxon>Agaricomycetidae</taxon>
        <taxon>Agaricales</taxon>
        <taxon>Marasmiineae</taxon>
        <taxon>Mycenaceae</taxon>
        <taxon>Mycena</taxon>
    </lineage>
</organism>
<accession>A0AAD7JIH6</accession>
<evidence type="ECO:0000313" key="1">
    <source>
        <dbReference type="EMBL" id="KAJ7765569.1"/>
    </source>
</evidence>
<comment type="caution">
    <text evidence="1">The sequence shown here is derived from an EMBL/GenBank/DDBJ whole genome shotgun (WGS) entry which is preliminary data.</text>
</comment>
<protein>
    <submittedName>
        <fullName evidence="1">Uncharacterized protein</fullName>
    </submittedName>
</protein>
<dbReference type="EMBL" id="JARKIB010000025">
    <property type="protein sequence ID" value="KAJ7765569.1"/>
    <property type="molecule type" value="Genomic_DNA"/>
</dbReference>
<proteinExistence type="predicted"/>
<keyword evidence="2" id="KW-1185">Reference proteome</keyword>
<name>A0AAD7JIH6_9AGAR</name>
<reference evidence="1" key="1">
    <citation type="submission" date="2023-03" db="EMBL/GenBank/DDBJ databases">
        <title>Massive genome expansion in bonnet fungi (Mycena s.s.) driven by repeated elements and novel gene families across ecological guilds.</title>
        <authorList>
            <consortium name="Lawrence Berkeley National Laboratory"/>
            <person name="Harder C.B."/>
            <person name="Miyauchi S."/>
            <person name="Viragh M."/>
            <person name="Kuo A."/>
            <person name="Thoen E."/>
            <person name="Andreopoulos B."/>
            <person name="Lu D."/>
            <person name="Skrede I."/>
            <person name="Drula E."/>
            <person name="Henrissat B."/>
            <person name="Morin E."/>
            <person name="Kohler A."/>
            <person name="Barry K."/>
            <person name="LaButti K."/>
            <person name="Morin E."/>
            <person name="Salamov A."/>
            <person name="Lipzen A."/>
            <person name="Mereny Z."/>
            <person name="Hegedus B."/>
            <person name="Baldrian P."/>
            <person name="Stursova M."/>
            <person name="Weitz H."/>
            <person name="Taylor A."/>
            <person name="Grigoriev I.V."/>
            <person name="Nagy L.G."/>
            <person name="Martin F."/>
            <person name="Kauserud H."/>
        </authorList>
    </citation>
    <scope>NUCLEOTIDE SEQUENCE</scope>
    <source>
        <strain evidence="1">CBHHK182m</strain>
    </source>
</reference>
<gene>
    <name evidence="1" type="ORF">B0H16DRAFT_1454144</name>
</gene>
<dbReference type="AlphaFoldDB" id="A0AAD7JIH6"/>
<evidence type="ECO:0000313" key="2">
    <source>
        <dbReference type="Proteomes" id="UP001215598"/>
    </source>
</evidence>